<protein>
    <submittedName>
        <fullName evidence="5">HAD family phosphatase</fullName>
    </submittedName>
</protein>
<comment type="cofactor">
    <cofactor evidence="1">
        <name>Mg(2+)</name>
        <dbReference type="ChEBI" id="CHEBI:18420"/>
    </cofactor>
</comment>
<evidence type="ECO:0000256" key="2">
    <source>
        <dbReference type="ARBA" id="ARBA00006171"/>
    </source>
</evidence>
<reference evidence="5 6" key="1">
    <citation type="submission" date="2020-08" db="EMBL/GenBank/DDBJ databases">
        <title>Sphingomonas sp. sand1-3 16S ribosomal RNA gene Genome sequencing and assembly.</title>
        <authorList>
            <person name="Kang M."/>
        </authorList>
    </citation>
    <scope>NUCLEOTIDE SEQUENCE [LARGE SCALE GENOMIC DNA]</scope>
    <source>
        <strain evidence="6">sand1-3</strain>
    </source>
</reference>
<keyword evidence="6" id="KW-1185">Reference proteome</keyword>
<evidence type="ECO:0000256" key="3">
    <source>
        <dbReference type="ARBA" id="ARBA00022723"/>
    </source>
</evidence>
<dbReference type="InterPro" id="IPR051600">
    <property type="entry name" value="Beta-PGM-like"/>
</dbReference>
<dbReference type="NCBIfam" id="TIGR01509">
    <property type="entry name" value="HAD-SF-IA-v3"/>
    <property type="match status" value="1"/>
</dbReference>
<evidence type="ECO:0000256" key="4">
    <source>
        <dbReference type="ARBA" id="ARBA00022842"/>
    </source>
</evidence>
<dbReference type="SFLD" id="SFLDS00003">
    <property type="entry name" value="Haloacid_Dehalogenase"/>
    <property type="match status" value="1"/>
</dbReference>
<keyword evidence="4" id="KW-0460">Magnesium</keyword>
<dbReference type="InterPro" id="IPR041492">
    <property type="entry name" value="HAD_2"/>
</dbReference>
<dbReference type="InterPro" id="IPR023198">
    <property type="entry name" value="PGP-like_dom2"/>
</dbReference>
<dbReference type="InterPro" id="IPR006439">
    <property type="entry name" value="HAD-SF_hydro_IA"/>
</dbReference>
<dbReference type="GO" id="GO:0003824">
    <property type="term" value="F:catalytic activity"/>
    <property type="evidence" value="ECO:0007669"/>
    <property type="project" value="UniProtKB-ARBA"/>
</dbReference>
<dbReference type="PANTHER" id="PTHR46193">
    <property type="entry name" value="6-PHOSPHOGLUCONATE PHOSPHATASE"/>
    <property type="match status" value="1"/>
</dbReference>
<accession>A0A7G9L0D5</accession>
<dbReference type="AlphaFoldDB" id="A0A7G9L0D5"/>
<comment type="similarity">
    <text evidence="2">Belongs to the HAD-like hydrolase superfamily. CbbY/CbbZ/Gph/YieH family.</text>
</comment>
<dbReference type="Gene3D" id="1.10.150.240">
    <property type="entry name" value="Putative phosphatase, domain 2"/>
    <property type="match status" value="1"/>
</dbReference>
<dbReference type="InterPro" id="IPR036412">
    <property type="entry name" value="HAD-like_sf"/>
</dbReference>
<evidence type="ECO:0000313" key="6">
    <source>
        <dbReference type="Proteomes" id="UP000515861"/>
    </source>
</evidence>
<dbReference type="Gene3D" id="3.40.50.1000">
    <property type="entry name" value="HAD superfamily/HAD-like"/>
    <property type="match status" value="1"/>
</dbReference>
<dbReference type="EMBL" id="CP060697">
    <property type="protein sequence ID" value="QNM82084.1"/>
    <property type="molecule type" value="Genomic_DNA"/>
</dbReference>
<dbReference type="Pfam" id="PF13419">
    <property type="entry name" value="HAD_2"/>
    <property type="match status" value="1"/>
</dbReference>
<evidence type="ECO:0000313" key="5">
    <source>
        <dbReference type="EMBL" id="QNM82084.1"/>
    </source>
</evidence>
<name>A0A7G9L0D5_9SPHN</name>
<dbReference type="RefSeq" id="WP_187479039.1">
    <property type="nucleotide sequence ID" value="NZ_CP060697.1"/>
</dbReference>
<dbReference type="GO" id="GO:0046872">
    <property type="term" value="F:metal ion binding"/>
    <property type="evidence" value="ECO:0007669"/>
    <property type="project" value="UniProtKB-KW"/>
</dbReference>
<dbReference type="InterPro" id="IPR023214">
    <property type="entry name" value="HAD_sf"/>
</dbReference>
<dbReference type="SFLD" id="SFLDG01129">
    <property type="entry name" value="C1.5:_HAD__Beta-PGM__Phosphata"/>
    <property type="match status" value="1"/>
</dbReference>
<keyword evidence="3" id="KW-0479">Metal-binding</keyword>
<gene>
    <name evidence="5" type="ORF">H8M03_08575</name>
</gene>
<proteinExistence type="inferred from homology"/>
<dbReference type="PANTHER" id="PTHR46193:SF10">
    <property type="entry name" value="6-PHOSPHOGLUCONATE PHOSPHATASE"/>
    <property type="match status" value="1"/>
</dbReference>
<dbReference type="KEGG" id="ssau:H8M03_08575"/>
<dbReference type="Proteomes" id="UP000515861">
    <property type="component" value="Chromosome"/>
</dbReference>
<sequence length="220" mass="23701">MKPRAILFDFDGVLIDSEWAGNSFMADYLTKAGHPTRPEDAIENFMGLAGDAFEQAIHDWTDGNPPDGFREARLQRGMAYLRDGIAEVSGASAFIRALPADFPIAVASSATTRWLTGHLDHLGLRDRFGEHVYSGRDHVQRMKPAPDIYLFAADRLGIPIADTLIVEDSPVGIEGAVASGAQVVGLLAGSHCRDGHEARLIGAGAPACVRSFDELAARFL</sequence>
<evidence type="ECO:0000256" key="1">
    <source>
        <dbReference type="ARBA" id="ARBA00001946"/>
    </source>
</evidence>
<organism evidence="5 6">
    <name type="scientific">Sphingomonas sabuli</name>
    <dbReference type="NCBI Taxonomy" id="2764186"/>
    <lineage>
        <taxon>Bacteria</taxon>
        <taxon>Pseudomonadati</taxon>
        <taxon>Pseudomonadota</taxon>
        <taxon>Alphaproteobacteria</taxon>
        <taxon>Sphingomonadales</taxon>
        <taxon>Sphingomonadaceae</taxon>
        <taxon>Sphingomonas</taxon>
    </lineage>
</organism>
<dbReference type="SUPFAM" id="SSF56784">
    <property type="entry name" value="HAD-like"/>
    <property type="match status" value="1"/>
</dbReference>